<sequence length="68" mass="7596">MAPQQPQPHELPHVCREIIIDYTKKDQIGGLQVLHQNHWIDVHPIPGALVVNLGDMLQLISNGCPRDG</sequence>
<protein>
    <recommendedName>
        <fullName evidence="3">Isopenicillin N synthase-like Fe(2+) 2OG dioxygenase domain-containing protein</fullName>
    </recommendedName>
</protein>
<comment type="caution">
    <text evidence="4">The sequence shown here is derived from an EMBL/GenBank/DDBJ whole genome shotgun (WGS) entry which is preliminary data.</text>
</comment>
<dbReference type="Proteomes" id="UP001472677">
    <property type="component" value="Unassembled WGS sequence"/>
</dbReference>
<name>A0ABR2AKT3_9ROSI</name>
<dbReference type="PANTHER" id="PTHR47991">
    <property type="entry name" value="OXOGLUTARATE/IRON-DEPENDENT DIOXYGENASE"/>
    <property type="match status" value="1"/>
</dbReference>
<gene>
    <name evidence="4" type="ORF">V6N12_019207</name>
</gene>
<dbReference type="EMBL" id="JBBPBM010000560">
    <property type="protein sequence ID" value="KAK8494164.1"/>
    <property type="molecule type" value="Genomic_DNA"/>
</dbReference>
<evidence type="ECO:0000259" key="3">
    <source>
        <dbReference type="Pfam" id="PF03171"/>
    </source>
</evidence>
<organism evidence="4 5">
    <name type="scientific">Hibiscus sabdariffa</name>
    <name type="common">roselle</name>
    <dbReference type="NCBI Taxonomy" id="183260"/>
    <lineage>
        <taxon>Eukaryota</taxon>
        <taxon>Viridiplantae</taxon>
        <taxon>Streptophyta</taxon>
        <taxon>Embryophyta</taxon>
        <taxon>Tracheophyta</taxon>
        <taxon>Spermatophyta</taxon>
        <taxon>Magnoliopsida</taxon>
        <taxon>eudicotyledons</taxon>
        <taxon>Gunneridae</taxon>
        <taxon>Pentapetalae</taxon>
        <taxon>rosids</taxon>
        <taxon>malvids</taxon>
        <taxon>Malvales</taxon>
        <taxon>Malvaceae</taxon>
        <taxon>Malvoideae</taxon>
        <taxon>Hibiscus</taxon>
    </lineage>
</organism>
<dbReference type="Gene3D" id="2.60.120.330">
    <property type="entry name" value="B-lactam Antibiotic, Isopenicillin N Synthase, Chain"/>
    <property type="match status" value="1"/>
</dbReference>
<keyword evidence="1" id="KW-0479">Metal-binding</keyword>
<evidence type="ECO:0000313" key="5">
    <source>
        <dbReference type="Proteomes" id="UP001472677"/>
    </source>
</evidence>
<reference evidence="4 5" key="1">
    <citation type="journal article" date="2024" name="G3 (Bethesda)">
        <title>Genome assembly of Hibiscus sabdariffa L. provides insights into metabolisms of medicinal natural products.</title>
        <authorList>
            <person name="Kim T."/>
        </authorList>
    </citation>
    <scope>NUCLEOTIDE SEQUENCE [LARGE SCALE GENOMIC DNA]</scope>
    <source>
        <strain evidence="4">TK-2024</strain>
        <tissue evidence="4">Old leaves</tissue>
    </source>
</reference>
<evidence type="ECO:0000313" key="4">
    <source>
        <dbReference type="EMBL" id="KAK8494164.1"/>
    </source>
</evidence>
<feature type="domain" description="Isopenicillin N synthase-like Fe(2+) 2OG dioxygenase" evidence="3">
    <location>
        <begin position="3"/>
        <end position="63"/>
    </location>
</feature>
<dbReference type="SUPFAM" id="SSF51197">
    <property type="entry name" value="Clavaminate synthase-like"/>
    <property type="match status" value="1"/>
</dbReference>
<keyword evidence="5" id="KW-1185">Reference proteome</keyword>
<evidence type="ECO:0000256" key="2">
    <source>
        <dbReference type="ARBA" id="ARBA00023004"/>
    </source>
</evidence>
<dbReference type="Pfam" id="PF03171">
    <property type="entry name" value="2OG-FeII_Oxy"/>
    <property type="match status" value="1"/>
</dbReference>
<keyword evidence="2" id="KW-0408">Iron</keyword>
<accession>A0ABR2AKT3</accession>
<dbReference type="InterPro" id="IPR027443">
    <property type="entry name" value="IPNS-like_sf"/>
</dbReference>
<dbReference type="InterPro" id="IPR050295">
    <property type="entry name" value="Plant_2OG-oxidoreductases"/>
</dbReference>
<dbReference type="InterPro" id="IPR044861">
    <property type="entry name" value="IPNS-like_FE2OG_OXY"/>
</dbReference>
<proteinExistence type="predicted"/>
<evidence type="ECO:0000256" key="1">
    <source>
        <dbReference type="ARBA" id="ARBA00022723"/>
    </source>
</evidence>